<name>A0A813QRK2_9BILA</name>
<reference evidence="1" key="1">
    <citation type="submission" date="2021-02" db="EMBL/GenBank/DDBJ databases">
        <authorList>
            <person name="Nowell W R."/>
        </authorList>
    </citation>
    <scope>NUCLEOTIDE SEQUENCE</scope>
</reference>
<organism evidence="1 2">
    <name type="scientific">Adineta steineri</name>
    <dbReference type="NCBI Taxonomy" id="433720"/>
    <lineage>
        <taxon>Eukaryota</taxon>
        <taxon>Metazoa</taxon>
        <taxon>Spiralia</taxon>
        <taxon>Gnathifera</taxon>
        <taxon>Rotifera</taxon>
        <taxon>Eurotatoria</taxon>
        <taxon>Bdelloidea</taxon>
        <taxon>Adinetida</taxon>
        <taxon>Adinetidae</taxon>
        <taxon>Adineta</taxon>
    </lineage>
</organism>
<protein>
    <submittedName>
        <fullName evidence="1">Uncharacterized protein</fullName>
    </submittedName>
</protein>
<dbReference type="AlphaFoldDB" id="A0A813QRK2"/>
<evidence type="ECO:0000313" key="2">
    <source>
        <dbReference type="Proteomes" id="UP000663845"/>
    </source>
</evidence>
<accession>A0A813QRK2</accession>
<dbReference type="Proteomes" id="UP000663845">
    <property type="component" value="Unassembled WGS sequence"/>
</dbReference>
<gene>
    <name evidence="1" type="ORF">JYZ213_LOCUS3611</name>
</gene>
<dbReference type="EMBL" id="CAJNOG010000019">
    <property type="protein sequence ID" value="CAF0770854.1"/>
    <property type="molecule type" value="Genomic_DNA"/>
</dbReference>
<sequence>MQDRLQFEYQPMQEYIEQLISTDSKEKEAKSNGLRYVSHRYQFEKAIEYFEKKFIEDGTISDENILNKKQFQVDVQLKKIFPDHTDVYHVPHGQSDQDIARHFINEIGTQVYYMI</sequence>
<proteinExistence type="predicted"/>
<evidence type="ECO:0000313" key="1">
    <source>
        <dbReference type="EMBL" id="CAF0770854.1"/>
    </source>
</evidence>
<comment type="caution">
    <text evidence="1">The sequence shown here is derived from an EMBL/GenBank/DDBJ whole genome shotgun (WGS) entry which is preliminary data.</text>
</comment>